<dbReference type="Proteomes" id="UP001230328">
    <property type="component" value="Unassembled WGS sequence"/>
</dbReference>
<reference evidence="2 3" key="1">
    <citation type="submission" date="2023-07" db="EMBL/GenBank/DDBJ databases">
        <title>Comparative genomics of wheat-associated soil bacteria to identify genetic determinants of phenazine resistance.</title>
        <authorList>
            <person name="Mouncey N."/>
        </authorList>
    </citation>
    <scope>NUCLEOTIDE SEQUENCE [LARGE SCALE GENOMIC DNA]</scope>
    <source>
        <strain evidence="2 3">V2I4</strain>
    </source>
</reference>
<proteinExistence type="predicted"/>
<organism evidence="2 3">
    <name type="scientific">Streptomyces umbrinus</name>
    <dbReference type="NCBI Taxonomy" id="67370"/>
    <lineage>
        <taxon>Bacteria</taxon>
        <taxon>Bacillati</taxon>
        <taxon>Actinomycetota</taxon>
        <taxon>Actinomycetes</taxon>
        <taxon>Kitasatosporales</taxon>
        <taxon>Streptomycetaceae</taxon>
        <taxon>Streptomyces</taxon>
        <taxon>Streptomyces phaeochromogenes group</taxon>
    </lineage>
</organism>
<feature type="compositionally biased region" description="Basic and acidic residues" evidence="1">
    <location>
        <begin position="20"/>
        <end position="29"/>
    </location>
</feature>
<evidence type="ECO:0000313" key="3">
    <source>
        <dbReference type="Proteomes" id="UP001230328"/>
    </source>
</evidence>
<accession>A0ABU0TAD2</accession>
<sequence length="29" mass="3367">MPIIGSGPDDPENDTWDPAWENHDTPFRR</sequence>
<comment type="caution">
    <text evidence="2">The sequence shown here is derived from an EMBL/GenBank/DDBJ whole genome shotgun (WGS) entry which is preliminary data.</text>
</comment>
<evidence type="ECO:0000256" key="1">
    <source>
        <dbReference type="SAM" id="MobiDB-lite"/>
    </source>
</evidence>
<feature type="region of interest" description="Disordered" evidence="1">
    <location>
        <begin position="1"/>
        <end position="29"/>
    </location>
</feature>
<dbReference type="EMBL" id="JAUSZI010000002">
    <property type="protein sequence ID" value="MDQ1032730.1"/>
    <property type="molecule type" value="Genomic_DNA"/>
</dbReference>
<protein>
    <submittedName>
        <fullName evidence="2">Uncharacterized protein</fullName>
    </submittedName>
</protein>
<gene>
    <name evidence="2" type="ORF">QF035_010312</name>
</gene>
<evidence type="ECO:0000313" key="2">
    <source>
        <dbReference type="EMBL" id="MDQ1032730.1"/>
    </source>
</evidence>
<keyword evidence="3" id="KW-1185">Reference proteome</keyword>
<name>A0ABU0TAD2_9ACTN</name>